<gene>
    <name evidence="7" type="primary">panB</name>
    <name evidence="11" type="ORF">TALK_14025</name>
</gene>
<dbReference type="OrthoDB" id="9781789at2"/>
<feature type="binding site" evidence="7 9">
    <location>
        <position position="89"/>
    </location>
    <ligand>
        <name>3-methyl-2-oxobutanoate</name>
        <dbReference type="ChEBI" id="CHEBI:11851"/>
    </ligand>
</feature>
<dbReference type="UniPathway" id="UPA00028">
    <property type="reaction ID" value="UER00003"/>
</dbReference>
<name>A0A1Y2LCC7_9PROT</name>
<dbReference type="PANTHER" id="PTHR20881:SF0">
    <property type="entry name" value="3-METHYL-2-OXOBUTANOATE HYDROXYMETHYLTRANSFERASE"/>
    <property type="match status" value="1"/>
</dbReference>
<keyword evidence="12" id="KW-1185">Reference proteome</keyword>
<feature type="binding site" evidence="7 10">
    <location>
        <position position="89"/>
    </location>
    <ligand>
        <name>Mg(2+)</name>
        <dbReference type="ChEBI" id="CHEBI:18420"/>
    </ligand>
</feature>
<dbReference type="STRING" id="1293890.TALK_14025"/>
<evidence type="ECO:0000256" key="3">
    <source>
        <dbReference type="ARBA" id="ARBA00011424"/>
    </source>
</evidence>
<dbReference type="CDD" id="cd06557">
    <property type="entry name" value="KPHMT-like"/>
    <property type="match status" value="1"/>
</dbReference>
<dbReference type="PANTHER" id="PTHR20881">
    <property type="entry name" value="3-METHYL-2-OXOBUTANOATE HYDROXYMETHYLTRANSFERASE"/>
    <property type="match status" value="1"/>
</dbReference>
<dbReference type="InterPro" id="IPR003700">
    <property type="entry name" value="Pantoate_hydroxy_MeTrfase"/>
</dbReference>
<reference evidence="11 12" key="1">
    <citation type="submission" date="2014-03" db="EMBL/GenBank/DDBJ databases">
        <title>The draft genome sequence of Thalassospira alkalitolerans JCM 18968.</title>
        <authorList>
            <person name="Lai Q."/>
            <person name="Shao Z."/>
        </authorList>
    </citation>
    <scope>NUCLEOTIDE SEQUENCE [LARGE SCALE GENOMIC DNA]</scope>
    <source>
        <strain evidence="11 12">JCM 18968</strain>
    </source>
</reference>
<comment type="function">
    <text evidence="6 7">Catalyzes the reversible reaction in which hydroxymethyl group from 5,10-methylenetetrahydrofolate is transferred onto alpha-ketoisovalerate to form ketopantoate.</text>
</comment>
<comment type="catalytic activity">
    <reaction evidence="7">
        <text>(6R)-5,10-methylene-5,6,7,8-tetrahydrofolate + 3-methyl-2-oxobutanoate + H2O = 2-dehydropantoate + (6S)-5,6,7,8-tetrahydrofolate</text>
        <dbReference type="Rhea" id="RHEA:11824"/>
        <dbReference type="ChEBI" id="CHEBI:11561"/>
        <dbReference type="ChEBI" id="CHEBI:11851"/>
        <dbReference type="ChEBI" id="CHEBI:15377"/>
        <dbReference type="ChEBI" id="CHEBI:15636"/>
        <dbReference type="ChEBI" id="CHEBI:57453"/>
        <dbReference type="EC" id="2.1.2.11"/>
    </reaction>
</comment>
<dbReference type="HAMAP" id="MF_00156">
    <property type="entry name" value="PanB"/>
    <property type="match status" value="1"/>
</dbReference>
<accession>A0A1Y2LCC7</accession>
<keyword evidence="7" id="KW-0963">Cytoplasm</keyword>
<dbReference type="NCBIfam" id="TIGR00222">
    <property type="entry name" value="panB"/>
    <property type="match status" value="1"/>
</dbReference>
<comment type="subunit">
    <text evidence="3 7">Homodecamer; pentamer of dimers.</text>
</comment>
<evidence type="ECO:0000256" key="4">
    <source>
        <dbReference type="ARBA" id="ARBA00022655"/>
    </source>
</evidence>
<feature type="active site" description="Proton acceptor" evidence="7 8">
    <location>
        <position position="188"/>
    </location>
</feature>
<evidence type="ECO:0000256" key="7">
    <source>
        <dbReference type="HAMAP-Rule" id="MF_00156"/>
    </source>
</evidence>
<dbReference type="GO" id="GO:0032259">
    <property type="term" value="P:methylation"/>
    <property type="evidence" value="ECO:0007669"/>
    <property type="project" value="UniProtKB-KW"/>
</dbReference>
<comment type="pathway">
    <text evidence="1 7">Cofactor biosynthesis; (R)-pantothenate biosynthesis; (R)-pantoate from 3-methyl-2-oxobutanoate: step 1/2.</text>
</comment>
<dbReference type="GO" id="GO:0000287">
    <property type="term" value="F:magnesium ion binding"/>
    <property type="evidence" value="ECO:0007669"/>
    <property type="project" value="TreeGrafter"/>
</dbReference>
<dbReference type="EMBL" id="JFKB01000009">
    <property type="protein sequence ID" value="OSQ47122.1"/>
    <property type="molecule type" value="Genomic_DNA"/>
</dbReference>
<feature type="binding site" evidence="7 10">
    <location>
        <position position="121"/>
    </location>
    <ligand>
        <name>Mg(2+)</name>
        <dbReference type="ChEBI" id="CHEBI:18420"/>
    </ligand>
</feature>
<feature type="binding site" evidence="7 9">
    <location>
        <begin position="50"/>
        <end position="51"/>
    </location>
    <ligand>
        <name>3-methyl-2-oxobutanoate</name>
        <dbReference type="ChEBI" id="CHEBI:11851"/>
    </ligand>
</feature>
<dbReference type="PIRSF" id="PIRSF000388">
    <property type="entry name" value="Pantoate_hydroxy_MeTrfase"/>
    <property type="match status" value="1"/>
</dbReference>
<keyword evidence="11" id="KW-0489">Methyltransferase</keyword>
<comment type="caution">
    <text evidence="11">The sequence shown here is derived from an EMBL/GenBank/DDBJ whole genome shotgun (WGS) entry which is preliminary data.</text>
</comment>
<dbReference type="AlphaFoldDB" id="A0A1Y2LCC7"/>
<dbReference type="RefSeq" id="WP_085619754.1">
    <property type="nucleotide sequence ID" value="NZ_CAXBPE010000002.1"/>
</dbReference>
<comment type="similarity">
    <text evidence="2 7">Belongs to the PanB family.</text>
</comment>
<dbReference type="EC" id="2.1.2.11" evidence="7"/>
<organism evidence="11 12">
    <name type="scientific">Thalassospira alkalitolerans</name>
    <dbReference type="NCBI Taxonomy" id="1293890"/>
    <lineage>
        <taxon>Bacteria</taxon>
        <taxon>Pseudomonadati</taxon>
        <taxon>Pseudomonadota</taxon>
        <taxon>Alphaproteobacteria</taxon>
        <taxon>Rhodospirillales</taxon>
        <taxon>Thalassospiraceae</taxon>
        <taxon>Thalassospira</taxon>
    </lineage>
</organism>
<dbReference type="Pfam" id="PF02548">
    <property type="entry name" value="Pantoate_transf"/>
    <property type="match status" value="1"/>
</dbReference>
<dbReference type="Proteomes" id="UP000193396">
    <property type="component" value="Unassembled WGS sequence"/>
</dbReference>
<dbReference type="GO" id="GO:0003864">
    <property type="term" value="F:3-methyl-2-oxobutanoate hydroxymethyltransferase activity"/>
    <property type="evidence" value="ECO:0007669"/>
    <property type="project" value="UniProtKB-UniRule"/>
</dbReference>
<dbReference type="FunFam" id="3.20.20.60:FF:000003">
    <property type="entry name" value="3-methyl-2-oxobutanoate hydroxymethyltransferase"/>
    <property type="match status" value="1"/>
</dbReference>
<evidence type="ECO:0000313" key="11">
    <source>
        <dbReference type="EMBL" id="OSQ47122.1"/>
    </source>
</evidence>
<comment type="subcellular location">
    <subcellularLocation>
        <location evidence="7">Cytoplasm</location>
    </subcellularLocation>
</comment>
<dbReference type="InterPro" id="IPR040442">
    <property type="entry name" value="Pyrv_kinase-like_dom_sf"/>
</dbReference>
<evidence type="ECO:0000256" key="9">
    <source>
        <dbReference type="PIRSR" id="PIRSR000388-2"/>
    </source>
</evidence>
<keyword evidence="5 7" id="KW-0808">Transferase</keyword>
<dbReference type="Gene3D" id="3.20.20.60">
    <property type="entry name" value="Phosphoenolpyruvate-binding domains"/>
    <property type="match status" value="1"/>
</dbReference>
<evidence type="ECO:0000256" key="10">
    <source>
        <dbReference type="PIRSR" id="PIRSR000388-3"/>
    </source>
</evidence>
<dbReference type="NCBIfam" id="NF001452">
    <property type="entry name" value="PRK00311.1"/>
    <property type="match status" value="1"/>
</dbReference>
<evidence type="ECO:0000313" key="12">
    <source>
        <dbReference type="Proteomes" id="UP000193396"/>
    </source>
</evidence>
<keyword evidence="7 10" id="KW-0460">Magnesium</keyword>
<evidence type="ECO:0000256" key="5">
    <source>
        <dbReference type="ARBA" id="ARBA00022679"/>
    </source>
</evidence>
<evidence type="ECO:0000256" key="1">
    <source>
        <dbReference type="ARBA" id="ARBA00005033"/>
    </source>
</evidence>
<sequence length="282" mass="29987">MSATTKKQGRITVPAIRARKGGEPIVCLTAYTTPMAQRLDEHCDLLLVGDSLGMVVYGMESTLAVTVDMMINHGAAVIRGSSNACVIVDLPFGSYQESKEQAFRTASRILAETGCAGVKLEGGAELTDTIAFLTQRGIPVMAHIGLMPQQVNTMGGFKSQGRGEEAATKVINDAKAVTAAGAFAVVIEGTVEQIARRITEEIDIPTIGIGASVACDGQVLVTEDILGLFSDFTPKFVKRYANLGDQVTKAVESYAAEVRARQFPTDEHCFGMTKPGNLRAVK</sequence>
<dbReference type="GO" id="GO:0005737">
    <property type="term" value="C:cytoplasm"/>
    <property type="evidence" value="ECO:0007669"/>
    <property type="project" value="UniProtKB-SubCell"/>
</dbReference>
<feature type="binding site" evidence="7 10">
    <location>
        <position position="50"/>
    </location>
    <ligand>
        <name>Mg(2+)</name>
        <dbReference type="ChEBI" id="CHEBI:18420"/>
    </ligand>
</feature>
<dbReference type="GO" id="GO:0015940">
    <property type="term" value="P:pantothenate biosynthetic process"/>
    <property type="evidence" value="ECO:0007669"/>
    <property type="project" value="UniProtKB-UniRule"/>
</dbReference>
<evidence type="ECO:0000256" key="6">
    <source>
        <dbReference type="ARBA" id="ARBA00056497"/>
    </source>
</evidence>
<feature type="binding site" evidence="7 9">
    <location>
        <position position="119"/>
    </location>
    <ligand>
        <name>3-methyl-2-oxobutanoate</name>
        <dbReference type="ChEBI" id="CHEBI:11851"/>
    </ligand>
</feature>
<evidence type="ECO:0000256" key="2">
    <source>
        <dbReference type="ARBA" id="ARBA00008676"/>
    </source>
</evidence>
<keyword evidence="4 7" id="KW-0566">Pantothenate biosynthesis</keyword>
<comment type="cofactor">
    <cofactor evidence="7 10">
        <name>Mg(2+)</name>
        <dbReference type="ChEBI" id="CHEBI:18420"/>
    </cofactor>
    <text evidence="7 10">Binds 1 Mg(2+) ion per subunit.</text>
</comment>
<keyword evidence="7 10" id="KW-0479">Metal-binding</keyword>
<proteinExistence type="inferred from homology"/>
<dbReference type="InterPro" id="IPR015813">
    <property type="entry name" value="Pyrv/PenolPyrv_kinase-like_dom"/>
</dbReference>
<evidence type="ECO:0000256" key="8">
    <source>
        <dbReference type="PIRSR" id="PIRSR000388-1"/>
    </source>
</evidence>
<dbReference type="SUPFAM" id="SSF51621">
    <property type="entry name" value="Phosphoenolpyruvate/pyruvate domain"/>
    <property type="match status" value="1"/>
</dbReference>
<dbReference type="GO" id="GO:0008168">
    <property type="term" value="F:methyltransferase activity"/>
    <property type="evidence" value="ECO:0007669"/>
    <property type="project" value="UniProtKB-KW"/>
</dbReference>
<protein>
    <recommendedName>
        <fullName evidence="7">3-methyl-2-oxobutanoate hydroxymethyltransferase</fullName>
        <ecNumber evidence="7">2.1.2.11</ecNumber>
    </recommendedName>
    <alternativeName>
        <fullName evidence="7">Ketopantoate hydroxymethyltransferase</fullName>
        <shortName evidence="7">KPHMT</shortName>
    </alternativeName>
</protein>